<dbReference type="EMBL" id="JARBJD010000041">
    <property type="protein sequence ID" value="KAK2958077.1"/>
    <property type="molecule type" value="Genomic_DNA"/>
</dbReference>
<dbReference type="Pfam" id="PF00071">
    <property type="entry name" value="Ras"/>
    <property type="match status" value="1"/>
</dbReference>
<dbReference type="PROSITE" id="PS51419">
    <property type="entry name" value="RAB"/>
    <property type="match status" value="1"/>
</dbReference>
<dbReference type="SMART" id="SM00173">
    <property type="entry name" value="RAS"/>
    <property type="match status" value="1"/>
</dbReference>
<gene>
    <name evidence="3" type="ORF">BLNAU_7004</name>
</gene>
<dbReference type="NCBIfam" id="TIGR00231">
    <property type="entry name" value="small_GTP"/>
    <property type="match status" value="1"/>
</dbReference>
<dbReference type="SMART" id="SM00174">
    <property type="entry name" value="RHO"/>
    <property type="match status" value="1"/>
</dbReference>
<keyword evidence="3" id="KW-0378">Hydrolase</keyword>
<dbReference type="CDD" id="cd00157">
    <property type="entry name" value="Rho"/>
    <property type="match status" value="1"/>
</dbReference>
<keyword evidence="2" id="KW-0342">GTP-binding</keyword>
<dbReference type="PROSITE" id="PS51420">
    <property type="entry name" value="RHO"/>
    <property type="match status" value="1"/>
</dbReference>
<dbReference type="Gene3D" id="3.40.50.300">
    <property type="entry name" value="P-loop containing nucleotide triphosphate hydrolases"/>
    <property type="match status" value="1"/>
</dbReference>
<reference evidence="3 4" key="1">
    <citation type="journal article" date="2022" name="bioRxiv">
        <title>Genomics of Preaxostyla Flagellates Illuminates Evolutionary Transitions and the Path Towards Mitochondrial Loss.</title>
        <authorList>
            <person name="Novak L.V.F."/>
            <person name="Treitli S.C."/>
            <person name="Pyrih J."/>
            <person name="Halakuc P."/>
            <person name="Pipaliya S.V."/>
            <person name="Vacek V."/>
            <person name="Brzon O."/>
            <person name="Soukal P."/>
            <person name="Eme L."/>
            <person name="Dacks J.B."/>
            <person name="Karnkowska A."/>
            <person name="Elias M."/>
            <person name="Hampl V."/>
        </authorList>
    </citation>
    <scope>NUCLEOTIDE SEQUENCE [LARGE SCALE GENOMIC DNA]</scope>
    <source>
        <strain evidence="3">NAU3</strain>
        <tissue evidence="3">Gut</tissue>
    </source>
</reference>
<dbReference type="PANTHER" id="PTHR24072">
    <property type="entry name" value="RHO FAMILY GTPASE"/>
    <property type="match status" value="1"/>
</dbReference>
<dbReference type="InterPro" id="IPR003578">
    <property type="entry name" value="Small_GTPase_Rho"/>
</dbReference>
<dbReference type="SUPFAM" id="SSF52540">
    <property type="entry name" value="P-loop containing nucleoside triphosphate hydrolases"/>
    <property type="match status" value="1"/>
</dbReference>
<dbReference type="PROSITE" id="PS51421">
    <property type="entry name" value="RAS"/>
    <property type="match status" value="1"/>
</dbReference>
<keyword evidence="1" id="KW-0547">Nucleotide-binding</keyword>
<evidence type="ECO:0000256" key="1">
    <source>
        <dbReference type="ARBA" id="ARBA00022741"/>
    </source>
</evidence>
<dbReference type="InterPro" id="IPR001806">
    <property type="entry name" value="Small_GTPase"/>
</dbReference>
<accession>A0ABQ9Y2W5</accession>
<comment type="caution">
    <text evidence="3">The sequence shown here is derived from an EMBL/GenBank/DDBJ whole genome shotgun (WGS) entry which is preliminary data.</text>
</comment>
<sequence length="187" mass="20691">MSTEIKIVVVGDGAIGKTSLLYVYANDSFPEDYIPTVVDDYTANTSYNGKNINLSLWDTAGQEEYDALRPLSYENTNVYLLCYSLDNKGSLENIKQKWNAEVENHGKGVPKILVGTKMDLQDSVTDPDKRITDEYLEKVRQEVGAKASQKCSAKKKEGVKEVFLEAIKCYFEGQSQGGGGGCSCELF</sequence>
<dbReference type="Proteomes" id="UP001281761">
    <property type="component" value="Unassembled WGS sequence"/>
</dbReference>
<dbReference type="SMART" id="SM00175">
    <property type="entry name" value="RAB"/>
    <property type="match status" value="1"/>
</dbReference>
<keyword evidence="4" id="KW-1185">Reference proteome</keyword>
<name>A0ABQ9Y2W5_9EUKA</name>
<dbReference type="GO" id="GO:0003925">
    <property type="term" value="F:G protein activity"/>
    <property type="evidence" value="ECO:0007669"/>
    <property type="project" value="UniProtKB-EC"/>
</dbReference>
<dbReference type="EC" id="3.6.5.2" evidence="3"/>
<proteinExistence type="predicted"/>
<dbReference type="PRINTS" id="PR00449">
    <property type="entry name" value="RASTRNSFRMNG"/>
</dbReference>
<protein>
    <submittedName>
        <fullName evidence="3">Transforming protein RhoA</fullName>
        <ecNumber evidence="3">3.6.5.2</ecNumber>
    </submittedName>
</protein>
<evidence type="ECO:0000313" key="4">
    <source>
        <dbReference type="Proteomes" id="UP001281761"/>
    </source>
</evidence>
<evidence type="ECO:0000256" key="2">
    <source>
        <dbReference type="ARBA" id="ARBA00023134"/>
    </source>
</evidence>
<dbReference type="InterPro" id="IPR005225">
    <property type="entry name" value="Small_GTP-bd"/>
</dbReference>
<organism evidence="3 4">
    <name type="scientific">Blattamonas nauphoetae</name>
    <dbReference type="NCBI Taxonomy" id="2049346"/>
    <lineage>
        <taxon>Eukaryota</taxon>
        <taxon>Metamonada</taxon>
        <taxon>Preaxostyla</taxon>
        <taxon>Oxymonadida</taxon>
        <taxon>Blattamonas</taxon>
    </lineage>
</organism>
<evidence type="ECO:0000313" key="3">
    <source>
        <dbReference type="EMBL" id="KAK2958077.1"/>
    </source>
</evidence>
<dbReference type="InterPro" id="IPR027417">
    <property type="entry name" value="P-loop_NTPase"/>
</dbReference>